<evidence type="ECO:0000313" key="2">
    <source>
        <dbReference type="EMBL" id="KAF7502441.1"/>
    </source>
</evidence>
<proteinExistence type="predicted"/>
<organism evidence="2 3">
    <name type="scientific">Endocarpon pusillum</name>
    <dbReference type="NCBI Taxonomy" id="364733"/>
    <lineage>
        <taxon>Eukaryota</taxon>
        <taxon>Fungi</taxon>
        <taxon>Dikarya</taxon>
        <taxon>Ascomycota</taxon>
        <taxon>Pezizomycotina</taxon>
        <taxon>Eurotiomycetes</taxon>
        <taxon>Chaetothyriomycetidae</taxon>
        <taxon>Verrucariales</taxon>
        <taxon>Verrucariaceae</taxon>
        <taxon>Endocarpon</taxon>
    </lineage>
</organism>
<accession>A0A8H7A8F8</accession>
<name>A0A8H7A8F8_9EURO</name>
<protein>
    <submittedName>
        <fullName evidence="2">Uncharacterized protein</fullName>
    </submittedName>
</protein>
<evidence type="ECO:0000313" key="3">
    <source>
        <dbReference type="Proteomes" id="UP000606974"/>
    </source>
</evidence>
<dbReference type="Proteomes" id="UP000606974">
    <property type="component" value="Unassembled WGS sequence"/>
</dbReference>
<evidence type="ECO:0000256" key="1">
    <source>
        <dbReference type="SAM" id="MobiDB-lite"/>
    </source>
</evidence>
<keyword evidence="3" id="KW-1185">Reference proteome</keyword>
<sequence length="89" mass="10403">MHINSREYDNFFPGILFQGQEHGQKFWYYSSRDEKNSETDLEYARGRAQSPNQQDRQDGGCARRGMSQTFDQLHHYGQKRKVVGAMTSP</sequence>
<reference evidence="2" key="1">
    <citation type="submission" date="2020-02" db="EMBL/GenBank/DDBJ databases">
        <authorList>
            <person name="Palmer J.M."/>
        </authorList>
    </citation>
    <scope>NUCLEOTIDE SEQUENCE</scope>
    <source>
        <strain evidence="2">EPUS1.4</strain>
        <tissue evidence="2">Thallus</tissue>
    </source>
</reference>
<dbReference type="EMBL" id="JAACFV010000252">
    <property type="protein sequence ID" value="KAF7502441.1"/>
    <property type="molecule type" value="Genomic_DNA"/>
</dbReference>
<feature type="region of interest" description="Disordered" evidence="1">
    <location>
        <begin position="38"/>
        <end position="64"/>
    </location>
</feature>
<dbReference type="AlphaFoldDB" id="A0A8H7A8F8"/>
<comment type="caution">
    <text evidence="2">The sequence shown here is derived from an EMBL/GenBank/DDBJ whole genome shotgun (WGS) entry which is preliminary data.</text>
</comment>
<gene>
    <name evidence="2" type="ORF">GJ744_005805</name>
</gene>